<evidence type="ECO:0000313" key="3">
    <source>
        <dbReference type="EMBL" id="KAI7792326.1"/>
    </source>
</evidence>
<dbReference type="OrthoDB" id="10069759at2759"/>
<gene>
    <name evidence="3" type="ORF">IRJ41_004254</name>
</gene>
<evidence type="ECO:0000256" key="1">
    <source>
        <dbReference type="SAM" id="Phobius"/>
    </source>
</evidence>
<feature type="chain" id="PRO_5040852553" description="LTD domain-containing protein" evidence="2">
    <location>
        <begin position="31"/>
        <end position="886"/>
    </location>
</feature>
<dbReference type="Proteomes" id="UP001059041">
    <property type="component" value="Linkage Group LG23"/>
</dbReference>
<sequence length="886" mass="96141">MLRDRAAAMRGSLLFLVCVLFMCVMDETSACLIISEVNCDNPSLDTQEFVELYYEGTNPTSLDGYTLVFYNGNGDFAYRIIDLTGHQTDQRGYFLVGSSELTPRPAISLPPNLIQNGPDAIALYGPNWAPVLVNGQVSGVGLLDAVVYTSRKSAGGADGLASVLTPGSVPYVEDDKALEGDESIQRCWQSNNLWTYHTGPPTPGWVNHCPAPTPGLVWINEVDLGGPDKQGMVELNVGVASGTFSVVLYDISTDLISTSVELSVKQAGIFTVSVDTSRLSMQQSAGLAVYKGPASNFQKDGTLSPQQPIDAFVLSDTTNMPSDNLTEMLIPGRKPVIVSEGFQTSGFSSSRCGVAEWTRDPGLFVKRPPSHGKPNDCSWFQTCPRNITSYTSGSGRSQPSFHSSEDFLISEINTDSPGPAEDEEFIELWHPSGSRMFLDFIWLVMINGQTGEIYYELELNEYYTDEDGFFLIGSDNVGADITIPANTIQNGPDAIALYRSESPPSKQNQPIPRDGLLDAVVYRARGSDKKTAELTEALTPGQLPLLEDINASPGDESLSRCGTDRLNLSAYRVSAPTPRKQNGCPPEPTIAPGLDSVFINEVGRICAANQSLGRFFVELMGPPLINLQGFVLVFVKKGNKKFSVSLKMASMGKDGLYLVDNVFGADLRSVVLCFEASGSGVCESDSLETYRYDFKDEEKLCETNRLDSASRCASVTQNVSWIYSQATPRLPNLCPSPSFSTSLDLCIPSEEKNWKGNSGNCTRDDVAVELEKLCNCGISALHLQGVNVSCESGIMHAHGPAASISDHQREQVNEILKTKDLSCSAAQDQQVHGAGSSVGLQVGLMLIAVLLFGFGAAVFVYLYKRRRPADYLSMQMSEQPEMPLEL</sequence>
<evidence type="ECO:0000256" key="2">
    <source>
        <dbReference type="SAM" id="SignalP"/>
    </source>
</evidence>
<keyword evidence="1" id="KW-0472">Membrane</keyword>
<proteinExistence type="predicted"/>
<organism evidence="3 4">
    <name type="scientific">Triplophysa rosa</name>
    <name type="common">Cave loach</name>
    <dbReference type="NCBI Taxonomy" id="992332"/>
    <lineage>
        <taxon>Eukaryota</taxon>
        <taxon>Metazoa</taxon>
        <taxon>Chordata</taxon>
        <taxon>Craniata</taxon>
        <taxon>Vertebrata</taxon>
        <taxon>Euteleostomi</taxon>
        <taxon>Actinopterygii</taxon>
        <taxon>Neopterygii</taxon>
        <taxon>Teleostei</taxon>
        <taxon>Ostariophysi</taxon>
        <taxon>Cypriniformes</taxon>
        <taxon>Nemacheilidae</taxon>
        <taxon>Triplophysa</taxon>
    </lineage>
</organism>
<dbReference type="PANTHER" id="PTHR37397">
    <property type="entry name" value="SI:CH211-183D21.1"/>
    <property type="match status" value="1"/>
</dbReference>
<evidence type="ECO:0000313" key="4">
    <source>
        <dbReference type="Proteomes" id="UP001059041"/>
    </source>
</evidence>
<reference evidence="3" key="1">
    <citation type="submission" date="2021-02" db="EMBL/GenBank/DDBJ databases">
        <title>Comparative genomics reveals that relaxation of natural selection precedes convergent phenotypic evolution of cavefish.</title>
        <authorList>
            <person name="Peng Z."/>
        </authorList>
    </citation>
    <scope>NUCLEOTIDE SEQUENCE</scope>
    <source>
        <tissue evidence="3">Muscle</tissue>
    </source>
</reference>
<keyword evidence="4" id="KW-1185">Reference proteome</keyword>
<feature type="transmembrane region" description="Helical" evidence="1">
    <location>
        <begin position="842"/>
        <end position="863"/>
    </location>
</feature>
<feature type="signal peptide" evidence="2">
    <location>
        <begin position="1"/>
        <end position="30"/>
    </location>
</feature>
<comment type="caution">
    <text evidence="3">The sequence shown here is derived from an EMBL/GenBank/DDBJ whole genome shotgun (WGS) entry which is preliminary data.</text>
</comment>
<protein>
    <recommendedName>
        <fullName evidence="5">LTD domain-containing protein</fullName>
    </recommendedName>
</protein>
<evidence type="ECO:0008006" key="5">
    <source>
        <dbReference type="Google" id="ProtNLM"/>
    </source>
</evidence>
<keyword evidence="1" id="KW-0812">Transmembrane</keyword>
<keyword evidence="2" id="KW-0732">Signal</keyword>
<accession>A0A9W7T8T8</accession>
<keyword evidence="1" id="KW-1133">Transmembrane helix</keyword>
<dbReference type="EMBL" id="JAFHDT010000023">
    <property type="protein sequence ID" value="KAI7792326.1"/>
    <property type="molecule type" value="Genomic_DNA"/>
</dbReference>
<name>A0A9W7T8T8_TRIRA</name>
<dbReference type="AlphaFoldDB" id="A0A9W7T8T8"/>
<dbReference type="PANTHER" id="PTHR37397:SF1">
    <property type="entry name" value="LTD DOMAIN-CONTAINING PROTEIN"/>
    <property type="match status" value="1"/>
</dbReference>